<gene>
    <name evidence="7" type="ORF">EVJ47_08730</name>
</gene>
<dbReference type="SUPFAM" id="SSF102114">
    <property type="entry name" value="Radical SAM enzymes"/>
    <property type="match status" value="1"/>
</dbReference>
<dbReference type="Pfam" id="PF04055">
    <property type="entry name" value="Radical_SAM"/>
    <property type="match status" value="1"/>
</dbReference>
<dbReference type="InterPro" id="IPR006638">
    <property type="entry name" value="Elp3/MiaA/NifB-like_rSAM"/>
</dbReference>
<dbReference type="AlphaFoldDB" id="A0A519B9B3"/>
<feature type="domain" description="Radical SAM core" evidence="6">
    <location>
        <begin position="19"/>
        <end position="236"/>
    </location>
</feature>
<dbReference type="Gene3D" id="3.20.20.70">
    <property type="entry name" value="Aldolase class I"/>
    <property type="match status" value="1"/>
</dbReference>
<dbReference type="GO" id="GO:0061799">
    <property type="term" value="F:cyclic pyranopterin monophosphate synthase activity"/>
    <property type="evidence" value="ECO:0007669"/>
    <property type="project" value="TreeGrafter"/>
</dbReference>
<evidence type="ECO:0000256" key="4">
    <source>
        <dbReference type="ARBA" id="ARBA00023014"/>
    </source>
</evidence>
<dbReference type="InterPro" id="IPR013785">
    <property type="entry name" value="Aldolase_TIM"/>
</dbReference>
<dbReference type="Proteomes" id="UP000320813">
    <property type="component" value="Unassembled WGS sequence"/>
</dbReference>
<dbReference type="PROSITE" id="PS51918">
    <property type="entry name" value="RADICAL_SAM"/>
    <property type="match status" value="1"/>
</dbReference>
<dbReference type="GO" id="GO:0046872">
    <property type="term" value="F:metal ion binding"/>
    <property type="evidence" value="ECO:0007669"/>
    <property type="project" value="UniProtKB-KW"/>
</dbReference>
<keyword evidence="5" id="KW-0501">Molybdenum cofactor biosynthesis</keyword>
<dbReference type="GO" id="GO:0051536">
    <property type="term" value="F:iron-sulfur cluster binding"/>
    <property type="evidence" value="ECO:0007669"/>
    <property type="project" value="UniProtKB-KW"/>
</dbReference>
<protein>
    <submittedName>
        <fullName evidence="7">Radical SAM protein</fullName>
    </submittedName>
</protein>
<keyword evidence="4" id="KW-0411">Iron-sulfur</keyword>
<keyword evidence="3" id="KW-0408">Iron</keyword>
<evidence type="ECO:0000256" key="1">
    <source>
        <dbReference type="ARBA" id="ARBA00022691"/>
    </source>
</evidence>
<reference evidence="7 8" key="1">
    <citation type="submission" date="2019-01" db="EMBL/GenBank/DDBJ databases">
        <title>Insights into ecological role of a new deltaproteobacterial order Candidatus Sinidesulfobacterales (Sva0485) by metagenomics and metatranscriptomics.</title>
        <authorList>
            <person name="Tan S."/>
            <person name="Liu J."/>
            <person name="Fang Y."/>
            <person name="Hedlund B.P."/>
            <person name="Lian Z.H."/>
            <person name="Huang L.Y."/>
            <person name="Li J.T."/>
            <person name="Huang L.N."/>
            <person name="Li W.J."/>
            <person name="Jiang H.C."/>
            <person name="Dong H.L."/>
            <person name="Shu W.S."/>
        </authorList>
    </citation>
    <scope>NUCLEOTIDE SEQUENCE [LARGE SCALE GENOMIC DNA]</scope>
    <source>
        <strain evidence="7">AP3</strain>
    </source>
</reference>
<dbReference type="InterPro" id="IPR007197">
    <property type="entry name" value="rSAM"/>
</dbReference>
<evidence type="ECO:0000313" key="8">
    <source>
        <dbReference type="Proteomes" id="UP000320813"/>
    </source>
</evidence>
<dbReference type="InterPro" id="IPR050105">
    <property type="entry name" value="MoCo_biosynth_MoaA/MoaC"/>
</dbReference>
<dbReference type="CDD" id="cd01335">
    <property type="entry name" value="Radical_SAM"/>
    <property type="match status" value="1"/>
</dbReference>
<evidence type="ECO:0000256" key="2">
    <source>
        <dbReference type="ARBA" id="ARBA00022723"/>
    </source>
</evidence>
<comment type="caution">
    <text evidence="7">The sequence shown here is derived from an EMBL/GenBank/DDBJ whole genome shotgun (WGS) entry which is preliminary data.</text>
</comment>
<evidence type="ECO:0000256" key="3">
    <source>
        <dbReference type="ARBA" id="ARBA00023004"/>
    </source>
</evidence>
<dbReference type="PANTHER" id="PTHR22960:SF0">
    <property type="entry name" value="MOLYBDENUM COFACTOR BIOSYNTHESIS PROTEIN 1"/>
    <property type="match status" value="1"/>
</dbReference>
<organism evidence="7 8">
    <name type="scientific">Candidatus Acidulodesulfobacterium ferriphilum</name>
    <dbReference type="NCBI Taxonomy" id="2597223"/>
    <lineage>
        <taxon>Bacteria</taxon>
        <taxon>Deltaproteobacteria</taxon>
        <taxon>Candidatus Acidulodesulfobacterales</taxon>
        <taxon>Candidatus Acidulodesulfobacterium</taxon>
    </lineage>
</organism>
<keyword evidence="2" id="KW-0479">Metal-binding</keyword>
<dbReference type="GO" id="GO:0061798">
    <property type="term" value="F:GTP 3',8'-cyclase activity"/>
    <property type="evidence" value="ECO:0007669"/>
    <property type="project" value="TreeGrafter"/>
</dbReference>
<dbReference type="GO" id="GO:0006777">
    <property type="term" value="P:Mo-molybdopterin cofactor biosynthetic process"/>
    <property type="evidence" value="ECO:0007669"/>
    <property type="project" value="UniProtKB-KW"/>
</dbReference>
<dbReference type="SFLD" id="SFLDS00029">
    <property type="entry name" value="Radical_SAM"/>
    <property type="match status" value="1"/>
</dbReference>
<evidence type="ECO:0000256" key="5">
    <source>
        <dbReference type="ARBA" id="ARBA00023150"/>
    </source>
</evidence>
<evidence type="ECO:0000259" key="6">
    <source>
        <dbReference type="PROSITE" id="PS51918"/>
    </source>
</evidence>
<accession>A0A519B9B3</accession>
<dbReference type="PANTHER" id="PTHR22960">
    <property type="entry name" value="MOLYBDOPTERIN COFACTOR SYNTHESIS PROTEIN A"/>
    <property type="match status" value="1"/>
</dbReference>
<keyword evidence="1" id="KW-0949">S-adenosyl-L-methionine</keyword>
<proteinExistence type="predicted"/>
<dbReference type="SMART" id="SM00729">
    <property type="entry name" value="Elp3"/>
    <property type="match status" value="1"/>
</dbReference>
<name>A0A519B9B3_9DELT</name>
<sequence>MRPFLFRTFTGKEEFQTGKFEFKIPSLRISLAGNCNEKCFYCHNEGISSKSLKVIQTGDIINTIYSVKDYGLRKVKFTGGEPLLFKDLKNLLYSVKHIGDIDIFITTNGTLIKKRIKDLSPNIISKISVSLDTLNEENYKFITGKNLFNDVLSGLDLLKKNGYRVEIDNLLLKGLNTNKRSLKNMIDYCAKNQFDLQFIELSDKTTADIYGKYYADPIKTLRKIGLDFNAEKINDRKFFKINGIKATLCKNIKNLRESSSGRCSGLRLLPNGCLKDFFYE</sequence>
<dbReference type="EMBL" id="SGBD01000006">
    <property type="protein sequence ID" value="RZD13857.1"/>
    <property type="molecule type" value="Genomic_DNA"/>
</dbReference>
<dbReference type="SFLD" id="SFLDG01067">
    <property type="entry name" value="SPASM/twitch_domain_containing"/>
    <property type="match status" value="1"/>
</dbReference>
<dbReference type="InterPro" id="IPR058240">
    <property type="entry name" value="rSAM_sf"/>
</dbReference>
<evidence type="ECO:0000313" key="7">
    <source>
        <dbReference type="EMBL" id="RZD13857.1"/>
    </source>
</evidence>